<protein>
    <submittedName>
        <fullName evidence="1">(rape) hypothetical protein</fullName>
    </submittedName>
</protein>
<evidence type="ECO:0000313" key="1">
    <source>
        <dbReference type="EMBL" id="CAF2311480.1"/>
    </source>
</evidence>
<gene>
    <name evidence="1" type="ORF">DARMORV10_A10P03180.1</name>
</gene>
<dbReference type="EMBL" id="HG994364">
    <property type="protein sequence ID" value="CAF2311480.1"/>
    <property type="molecule type" value="Genomic_DNA"/>
</dbReference>
<sequence>MATQEHRGEEVEKALVLWNISNCPIPDGYDPFMVVHRI</sequence>
<dbReference type="Proteomes" id="UP001295469">
    <property type="component" value="Chromosome A10"/>
</dbReference>
<organism evidence="1">
    <name type="scientific">Brassica napus</name>
    <name type="common">Rape</name>
    <dbReference type="NCBI Taxonomy" id="3708"/>
    <lineage>
        <taxon>Eukaryota</taxon>
        <taxon>Viridiplantae</taxon>
        <taxon>Streptophyta</taxon>
        <taxon>Embryophyta</taxon>
        <taxon>Tracheophyta</taxon>
        <taxon>Spermatophyta</taxon>
        <taxon>Magnoliopsida</taxon>
        <taxon>eudicotyledons</taxon>
        <taxon>Gunneridae</taxon>
        <taxon>Pentapetalae</taxon>
        <taxon>rosids</taxon>
        <taxon>malvids</taxon>
        <taxon>Brassicales</taxon>
        <taxon>Brassicaceae</taxon>
        <taxon>Brassiceae</taxon>
        <taxon>Brassica</taxon>
    </lineage>
</organism>
<name>A0A817AUU2_BRANA</name>
<reference evidence="1" key="1">
    <citation type="submission" date="2021-01" db="EMBL/GenBank/DDBJ databases">
        <authorList>
            <consortium name="Genoscope - CEA"/>
            <person name="William W."/>
        </authorList>
    </citation>
    <scope>NUCLEOTIDE SEQUENCE</scope>
</reference>
<proteinExistence type="predicted"/>
<dbReference type="AlphaFoldDB" id="A0A817AUU2"/>
<accession>A0A817AUU2</accession>